<dbReference type="InterPro" id="IPR026870">
    <property type="entry name" value="Zinc_ribbon_dom"/>
</dbReference>
<reference evidence="5" key="1">
    <citation type="submission" date="2020-10" db="EMBL/GenBank/DDBJ databases">
        <authorList>
            <person name="Gilroy R."/>
        </authorList>
    </citation>
    <scope>NUCLEOTIDE SEQUENCE</scope>
    <source>
        <strain evidence="5">CHK195-11698</strain>
    </source>
</reference>
<dbReference type="InterPro" id="IPR046526">
    <property type="entry name" value="DUF6591"/>
</dbReference>
<evidence type="ECO:0000256" key="1">
    <source>
        <dbReference type="SAM" id="MobiDB-lite"/>
    </source>
</evidence>
<keyword evidence="2" id="KW-1133">Transmembrane helix</keyword>
<evidence type="ECO:0000259" key="4">
    <source>
        <dbReference type="Pfam" id="PF20234"/>
    </source>
</evidence>
<organism evidence="5 6">
    <name type="scientific">Candidatus Fimiplasma intestinipullorum</name>
    <dbReference type="NCBI Taxonomy" id="2840825"/>
    <lineage>
        <taxon>Bacteria</taxon>
        <taxon>Bacillati</taxon>
        <taxon>Bacillota</taxon>
        <taxon>Clostridia</taxon>
        <taxon>Eubacteriales</taxon>
        <taxon>Candidatus Fimiplasma</taxon>
    </lineage>
</organism>
<feature type="domain" description="DUF6591" evidence="4">
    <location>
        <begin position="62"/>
        <end position="154"/>
    </location>
</feature>
<feature type="region of interest" description="Disordered" evidence="1">
    <location>
        <begin position="250"/>
        <end position="288"/>
    </location>
</feature>
<feature type="compositionally biased region" description="Polar residues" evidence="1">
    <location>
        <begin position="271"/>
        <end position="283"/>
    </location>
</feature>
<feature type="transmembrane region" description="Helical" evidence="2">
    <location>
        <begin position="39"/>
        <end position="57"/>
    </location>
</feature>
<feature type="domain" description="DUF6591" evidence="4">
    <location>
        <begin position="156"/>
        <end position="370"/>
    </location>
</feature>
<keyword evidence="2" id="KW-0472">Membrane</keyword>
<evidence type="ECO:0000259" key="3">
    <source>
        <dbReference type="Pfam" id="PF13240"/>
    </source>
</evidence>
<sequence>MLKRNKTRICPKCHTPVYSHVKTCPECGTKLKKPFYLRWWFIAIVVVFVIGVISTISQNQAQKYDWDEIVLKDRLPKPQSNTGHIYTNDKEALSLWVEKTSTQQYNDYVEACQEIGYTIDSQEDGSSYVAFDDEGYQLQIDYYSDSMHIDLETPMEMGTLNWPQSDLASLLPLPASTIGKVTSDSSSGCYVYVGDTSRDDFNAYVEACQTKGFTVDYNKGDDYYYADDINGNHLSLSYEGNNVMSIQLRQPTETTSSEDNESTSNNQSTTVPSNPETSESQTLVDGMRPEFKTAMDNYESFMNEYCEFMEKYAHSDGTDASLLSDYADYLQKYTDAMEAFEAWDNGEMNDKELTYYLEVQNRVTQKLLETSSSMSPS</sequence>
<proteinExistence type="predicted"/>
<evidence type="ECO:0000313" key="6">
    <source>
        <dbReference type="Proteomes" id="UP000824175"/>
    </source>
</evidence>
<dbReference type="Pfam" id="PF20234">
    <property type="entry name" value="DUF6591"/>
    <property type="match status" value="2"/>
</dbReference>
<dbReference type="Proteomes" id="UP000824175">
    <property type="component" value="Unassembled WGS sequence"/>
</dbReference>
<keyword evidence="2" id="KW-0812">Transmembrane</keyword>
<evidence type="ECO:0000256" key="2">
    <source>
        <dbReference type="SAM" id="Phobius"/>
    </source>
</evidence>
<name>A0A9D1HLU9_9FIRM</name>
<gene>
    <name evidence="5" type="ORF">IAD15_02310</name>
</gene>
<evidence type="ECO:0000313" key="5">
    <source>
        <dbReference type="EMBL" id="HIU12893.1"/>
    </source>
</evidence>
<feature type="domain" description="Zinc-ribbon" evidence="3">
    <location>
        <begin position="10"/>
        <end position="31"/>
    </location>
</feature>
<comment type="caution">
    <text evidence="5">The sequence shown here is derived from an EMBL/GenBank/DDBJ whole genome shotgun (WGS) entry which is preliminary data.</text>
</comment>
<dbReference type="EMBL" id="DVMJ01000014">
    <property type="protein sequence ID" value="HIU12893.1"/>
    <property type="molecule type" value="Genomic_DNA"/>
</dbReference>
<reference evidence="5" key="2">
    <citation type="journal article" date="2021" name="PeerJ">
        <title>Extensive microbial diversity within the chicken gut microbiome revealed by metagenomics and culture.</title>
        <authorList>
            <person name="Gilroy R."/>
            <person name="Ravi A."/>
            <person name="Getino M."/>
            <person name="Pursley I."/>
            <person name="Horton D.L."/>
            <person name="Alikhan N.F."/>
            <person name="Baker D."/>
            <person name="Gharbi K."/>
            <person name="Hall N."/>
            <person name="Watson M."/>
            <person name="Adriaenssens E.M."/>
            <person name="Foster-Nyarko E."/>
            <person name="Jarju S."/>
            <person name="Secka A."/>
            <person name="Antonio M."/>
            <person name="Oren A."/>
            <person name="Chaudhuri R.R."/>
            <person name="La Ragione R."/>
            <person name="Hildebrand F."/>
            <person name="Pallen M.J."/>
        </authorList>
    </citation>
    <scope>NUCLEOTIDE SEQUENCE</scope>
    <source>
        <strain evidence="5">CHK195-11698</strain>
    </source>
</reference>
<accession>A0A9D1HLU9</accession>
<dbReference type="Pfam" id="PF13240">
    <property type="entry name" value="Zn_Ribbon_1"/>
    <property type="match status" value="1"/>
</dbReference>
<protein>
    <submittedName>
        <fullName evidence="5">Zinc ribbon domain-containing protein</fullName>
    </submittedName>
</protein>
<dbReference type="AlphaFoldDB" id="A0A9D1HLU9"/>